<proteinExistence type="predicted"/>
<reference evidence="1" key="1">
    <citation type="journal article" date="2020" name="Stud. Mycol.">
        <title>101 Dothideomycetes genomes: a test case for predicting lifestyles and emergence of pathogens.</title>
        <authorList>
            <person name="Haridas S."/>
            <person name="Albert R."/>
            <person name="Binder M."/>
            <person name="Bloem J."/>
            <person name="Labutti K."/>
            <person name="Salamov A."/>
            <person name="Andreopoulos B."/>
            <person name="Baker S."/>
            <person name="Barry K."/>
            <person name="Bills G."/>
            <person name="Bluhm B."/>
            <person name="Cannon C."/>
            <person name="Castanera R."/>
            <person name="Culley D."/>
            <person name="Daum C."/>
            <person name="Ezra D."/>
            <person name="Gonzalez J."/>
            <person name="Henrissat B."/>
            <person name="Kuo A."/>
            <person name="Liang C."/>
            <person name="Lipzen A."/>
            <person name="Lutzoni F."/>
            <person name="Magnuson J."/>
            <person name="Mondo S."/>
            <person name="Nolan M."/>
            <person name="Ohm R."/>
            <person name="Pangilinan J."/>
            <person name="Park H.-J."/>
            <person name="Ramirez L."/>
            <person name="Alfaro M."/>
            <person name="Sun H."/>
            <person name="Tritt A."/>
            <person name="Yoshinaga Y."/>
            <person name="Zwiers L.-H."/>
            <person name="Turgeon B."/>
            <person name="Goodwin S."/>
            <person name="Spatafora J."/>
            <person name="Crous P."/>
            <person name="Grigoriev I."/>
        </authorList>
    </citation>
    <scope>NUCLEOTIDE SEQUENCE</scope>
    <source>
        <strain evidence="1">CBS 113818</strain>
    </source>
</reference>
<organism evidence="1 2">
    <name type="scientific">Ophiobolus disseminans</name>
    <dbReference type="NCBI Taxonomy" id="1469910"/>
    <lineage>
        <taxon>Eukaryota</taxon>
        <taxon>Fungi</taxon>
        <taxon>Dikarya</taxon>
        <taxon>Ascomycota</taxon>
        <taxon>Pezizomycotina</taxon>
        <taxon>Dothideomycetes</taxon>
        <taxon>Pleosporomycetidae</taxon>
        <taxon>Pleosporales</taxon>
        <taxon>Pleosporineae</taxon>
        <taxon>Phaeosphaeriaceae</taxon>
        <taxon>Ophiobolus</taxon>
    </lineage>
</organism>
<feature type="non-terminal residue" evidence="1">
    <location>
        <position position="276"/>
    </location>
</feature>
<feature type="non-terminal residue" evidence="1">
    <location>
        <position position="1"/>
    </location>
</feature>
<evidence type="ECO:0000313" key="2">
    <source>
        <dbReference type="Proteomes" id="UP000799424"/>
    </source>
</evidence>
<gene>
    <name evidence="1" type="ORF">CC86DRAFT_258781</name>
</gene>
<dbReference type="EMBL" id="MU006228">
    <property type="protein sequence ID" value="KAF2825298.1"/>
    <property type="molecule type" value="Genomic_DNA"/>
</dbReference>
<name>A0A6A6ZX68_9PLEO</name>
<dbReference type="AlphaFoldDB" id="A0A6A6ZX68"/>
<dbReference type="OrthoDB" id="3770097at2759"/>
<protein>
    <submittedName>
        <fullName evidence="1">Uncharacterized protein</fullName>
    </submittedName>
</protein>
<accession>A0A6A6ZX68</accession>
<dbReference type="Proteomes" id="UP000799424">
    <property type="component" value="Unassembled WGS sequence"/>
</dbReference>
<sequence>PWLINDWEVLFGLMGLANDHQWTHTPFHAYPSVYKAWHQHNRPWQKRLLAMGIIPLAIHDGGVETYRVKYHGFGFKKWFLYVKWPTYLQGKRRACFEFLIPHPNHDEKRKRFLESIIENRKSSSAEHSYGVAVRYSPPDQGQIFYSLLNPPPTQGKPFEVGAQSALEPLLPFKRDKVIKRGYGERCNSLTFYMREFDPSRVPLLQKSDTILVRIEAKHFGEEQLDRFVFHLGQDADLDVEWVESHAREAALLELESCGLPRDGLRPFALSVPDRYR</sequence>
<evidence type="ECO:0000313" key="1">
    <source>
        <dbReference type="EMBL" id="KAF2825298.1"/>
    </source>
</evidence>
<keyword evidence="2" id="KW-1185">Reference proteome</keyword>